<comment type="similarity">
    <text evidence="2">Belongs to the 3-hydroxyacyl-CoA dehydrogenase family.</text>
</comment>
<accession>A0A2T4UEV9</accession>
<dbReference type="GO" id="GO:0006635">
    <property type="term" value="P:fatty acid beta-oxidation"/>
    <property type="evidence" value="ECO:0007669"/>
    <property type="project" value="TreeGrafter"/>
</dbReference>
<dbReference type="PANTHER" id="PTHR48075:SF5">
    <property type="entry name" value="3-HYDROXYBUTYRYL-COA DEHYDROGENASE"/>
    <property type="match status" value="1"/>
</dbReference>
<sequence>MSAFAPIGVVGAGTMGAGIAEAAARNGVPAILHDPIPEALEQGLARIAKSVARSVEKGRIDATEGDAIVARVTGAGEIGGLAPCPLIIEAAPERLELKHAIFAQLSAVAPDAVLASNTSSIPITAIAPAAARPELVVGMHFFNPPPVMRLLEVIAGIDSAPEALALARAAGEALGKHVIDAADVPGFVVNRCNRPFLLEALKLLQERITDVETIDRICRVEGGFRMGPFELADLVGIDVGFEVAKSFQELSFGEPRWQPSPLAARMVAAGLHGRKTGRGWYRYDDGPHRPQDAAAGEITGPSPGASDLVVIAGDLAIAHDLAALANHAGWRVAGPGESDEVPFLCLDCAADPDEEVLQGAPRAILCAGTSLVAADEGGNAVGFHALPPLLDADGRGLVELTRGRDTAPAVAQAAEAFFASLGLHVAWVGDAPGLVLGRIVCQLVNEAAFALGEGVASADDIDAGMELGVNHPRGPLAWGDHIGLDHVLGVIAGLHAETGEERYRPAPLLRRLVLEGRLGEATGEGFRVHDEAHDADGHVHDEHCGHEH</sequence>
<dbReference type="Gene3D" id="1.10.1040.10">
    <property type="entry name" value="N-(1-d-carboxylethyl)-l-norvaline Dehydrogenase, domain 2"/>
    <property type="match status" value="2"/>
</dbReference>
<feature type="domain" description="3-hydroxyacyl-CoA dehydrogenase C-terminal" evidence="4">
    <location>
        <begin position="186"/>
        <end position="283"/>
    </location>
</feature>
<dbReference type="FunFam" id="3.40.50.720:FF:000009">
    <property type="entry name" value="Fatty oxidation complex, alpha subunit"/>
    <property type="match status" value="1"/>
</dbReference>
<reference evidence="6 7" key="1">
    <citation type="submission" date="2018-03" db="EMBL/GenBank/DDBJ databases">
        <title>Aquarubrobacter algicola gen. nov., sp. nov., a novel actinobacterium isolated from shallow eutrophic lake during the end of cyanobacterial harmful algal blooms.</title>
        <authorList>
            <person name="Chun S.J."/>
        </authorList>
    </citation>
    <scope>NUCLEOTIDE SEQUENCE [LARGE SCALE GENOMIC DNA]</scope>
    <source>
        <strain evidence="6 7">Seoho-28</strain>
    </source>
</reference>
<dbReference type="SUPFAM" id="SSF48179">
    <property type="entry name" value="6-phosphogluconate dehydrogenase C-terminal domain-like"/>
    <property type="match status" value="2"/>
</dbReference>
<dbReference type="SUPFAM" id="SSF51735">
    <property type="entry name" value="NAD(P)-binding Rossmann-fold domains"/>
    <property type="match status" value="1"/>
</dbReference>
<dbReference type="Gene3D" id="3.40.50.720">
    <property type="entry name" value="NAD(P)-binding Rossmann-like Domain"/>
    <property type="match status" value="1"/>
</dbReference>
<dbReference type="Pfam" id="PF02737">
    <property type="entry name" value="3HCDH_N"/>
    <property type="match status" value="1"/>
</dbReference>
<keyword evidence="7" id="KW-1185">Reference proteome</keyword>
<dbReference type="InterPro" id="IPR006108">
    <property type="entry name" value="3HC_DH_C"/>
</dbReference>
<dbReference type="InterPro" id="IPR008927">
    <property type="entry name" value="6-PGluconate_DH-like_C_sf"/>
</dbReference>
<evidence type="ECO:0000256" key="3">
    <source>
        <dbReference type="ARBA" id="ARBA00023002"/>
    </source>
</evidence>
<protein>
    <submittedName>
        <fullName evidence="6">3-hydroxyacyl-CoA dehydrogenase</fullName>
    </submittedName>
</protein>
<evidence type="ECO:0000256" key="1">
    <source>
        <dbReference type="ARBA" id="ARBA00005086"/>
    </source>
</evidence>
<name>A0A2T4UEV9_9ACTN</name>
<dbReference type="RefSeq" id="WP_107570043.1">
    <property type="nucleotide sequence ID" value="NZ_PYYB01000002.1"/>
</dbReference>
<dbReference type="Proteomes" id="UP000240739">
    <property type="component" value="Unassembled WGS sequence"/>
</dbReference>
<dbReference type="InterPro" id="IPR036291">
    <property type="entry name" value="NAD(P)-bd_dom_sf"/>
</dbReference>
<evidence type="ECO:0000259" key="4">
    <source>
        <dbReference type="Pfam" id="PF00725"/>
    </source>
</evidence>
<comment type="caution">
    <text evidence="6">The sequence shown here is derived from an EMBL/GenBank/DDBJ whole genome shotgun (WGS) entry which is preliminary data.</text>
</comment>
<gene>
    <name evidence="6" type="ORF">C7Y72_15245</name>
</gene>
<comment type="pathway">
    <text evidence="1">Lipid metabolism; butanoate metabolism.</text>
</comment>
<evidence type="ECO:0000256" key="2">
    <source>
        <dbReference type="ARBA" id="ARBA00009463"/>
    </source>
</evidence>
<keyword evidence="3" id="KW-0560">Oxidoreductase</keyword>
<dbReference type="GO" id="GO:0008691">
    <property type="term" value="F:3-hydroxybutyryl-CoA dehydrogenase activity"/>
    <property type="evidence" value="ECO:0007669"/>
    <property type="project" value="TreeGrafter"/>
</dbReference>
<dbReference type="Pfam" id="PF00725">
    <property type="entry name" value="3HCDH"/>
    <property type="match status" value="2"/>
</dbReference>
<evidence type="ECO:0000259" key="5">
    <source>
        <dbReference type="Pfam" id="PF02737"/>
    </source>
</evidence>
<dbReference type="InterPro" id="IPR013328">
    <property type="entry name" value="6PGD_dom2"/>
</dbReference>
<dbReference type="GO" id="GO:0070403">
    <property type="term" value="F:NAD+ binding"/>
    <property type="evidence" value="ECO:0007669"/>
    <property type="project" value="InterPro"/>
</dbReference>
<dbReference type="AlphaFoldDB" id="A0A2T4UEV9"/>
<organism evidence="6 7">
    <name type="scientific">Paraconexibacter algicola</name>
    <dbReference type="NCBI Taxonomy" id="2133960"/>
    <lineage>
        <taxon>Bacteria</taxon>
        <taxon>Bacillati</taxon>
        <taxon>Actinomycetota</taxon>
        <taxon>Thermoleophilia</taxon>
        <taxon>Solirubrobacterales</taxon>
        <taxon>Paraconexibacteraceae</taxon>
        <taxon>Paraconexibacter</taxon>
    </lineage>
</organism>
<evidence type="ECO:0000313" key="7">
    <source>
        <dbReference type="Proteomes" id="UP000240739"/>
    </source>
</evidence>
<feature type="domain" description="3-hydroxyacyl-CoA dehydrogenase NAD binding" evidence="5">
    <location>
        <begin position="7"/>
        <end position="183"/>
    </location>
</feature>
<dbReference type="OrthoDB" id="3216872at2"/>
<evidence type="ECO:0000313" key="6">
    <source>
        <dbReference type="EMBL" id="PTL56324.1"/>
    </source>
</evidence>
<proteinExistence type="inferred from homology"/>
<dbReference type="PANTHER" id="PTHR48075">
    <property type="entry name" value="3-HYDROXYACYL-COA DEHYDROGENASE FAMILY PROTEIN"/>
    <property type="match status" value="1"/>
</dbReference>
<feature type="domain" description="3-hydroxyacyl-CoA dehydrogenase C-terminal" evidence="4">
    <location>
        <begin position="433"/>
        <end position="526"/>
    </location>
</feature>
<dbReference type="EMBL" id="PYYB01000002">
    <property type="protein sequence ID" value="PTL56324.1"/>
    <property type="molecule type" value="Genomic_DNA"/>
</dbReference>
<dbReference type="InterPro" id="IPR006176">
    <property type="entry name" value="3-OHacyl-CoA_DH_NAD-bd"/>
</dbReference>